<proteinExistence type="predicted"/>
<reference evidence="1 2" key="1">
    <citation type="journal article" date="2023" name="Access Microbiol">
        <title>The genome of a steinernematid-associated Pseudomonas piscis bacterium encodes the biosynthesis of insect toxins.</title>
        <authorList>
            <person name="Awori R.M."/>
            <person name="Hendre P."/>
            <person name="Amugune N.O."/>
        </authorList>
    </citation>
    <scope>NUCLEOTIDE SEQUENCE [LARGE SCALE GENOMIC DNA]</scope>
    <source>
        <strain evidence="1 2">75</strain>
    </source>
</reference>
<dbReference type="EMBL" id="CP133164">
    <property type="protein sequence ID" value="WMN17986.1"/>
    <property type="molecule type" value="Genomic_DNA"/>
</dbReference>
<sequence>MSSYVAVRGWIECDFKDVPTIKKLVAGSWASFGKHGLKSDVADLYWNGWSFPEIPINWVAFVFYGGVINSRAYDFFKSVLDEVAKANVEVEGVFYVDFEEADDSRVLRVENGFLLEKKR</sequence>
<evidence type="ECO:0000313" key="1">
    <source>
        <dbReference type="EMBL" id="WMN17986.1"/>
    </source>
</evidence>
<accession>A0ABY9NHM1</accession>
<protein>
    <submittedName>
        <fullName evidence="1">Uncharacterized protein</fullName>
    </submittedName>
</protein>
<dbReference type="Proteomes" id="UP001237292">
    <property type="component" value="Chromosome"/>
</dbReference>
<organism evidence="1 2">
    <name type="scientific">Pseudomonas piscis</name>
    <dbReference type="NCBI Taxonomy" id="2614538"/>
    <lineage>
        <taxon>Bacteria</taxon>
        <taxon>Pseudomonadati</taxon>
        <taxon>Pseudomonadota</taxon>
        <taxon>Gammaproteobacteria</taxon>
        <taxon>Pseudomonadales</taxon>
        <taxon>Pseudomonadaceae</taxon>
        <taxon>Pseudomonas</taxon>
    </lineage>
</organism>
<dbReference type="RefSeq" id="WP_282879080.1">
    <property type="nucleotide sequence ID" value="NZ_CP133164.1"/>
</dbReference>
<evidence type="ECO:0000313" key="2">
    <source>
        <dbReference type="Proteomes" id="UP001237292"/>
    </source>
</evidence>
<keyword evidence="2" id="KW-1185">Reference proteome</keyword>
<gene>
    <name evidence="1" type="ORF">QL104_00860</name>
</gene>
<name>A0ABY9NHM1_9PSED</name>